<evidence type="ECO:0000313" key="3">
    <source>
        <dbReference type="Proteomes" id="UP000191240"/>
    </source>
</evidence>
<dbReference type="Pfam" id="PF23019">
    <property type="entry name" value="DUF7033"/>
    <property type="match status" value="1"/>
</dbReference>
<dbReference type="InterPro" id="IPR054297">
    <property type="entry name" value="DUF7033"/>
</dbReference>
<dbReference type="EMBL" id="FQYW01000020">
    <property type="protein sequence ID" value="SHI96455.1"/>
    <property type="molecule type" value="Genomic_DNA"/>
</dbReference>
<dbReference type="SUPFAM" id="SSF88713">
    <property type="entry name" value="Glycoside hydrolase/deacetylase"/>
    <property type="match status" value="1"/>
</dbReference>
<feature type="domain" description="DUF7033" evidence="1">
    <location>
        <begin position="120"/>
        <end position="204"/>
    </location>
</feature>
<sequence>MFIIRCPNNFIEERKYIFYVLLHEFLGLEYQIEFSPEVEGYVTIDKDEKNVSVVDVFFSQPEEIYLSSDSMPKQPLVTFQPKRKDIKTVLCGDKLPIIYGWANNEEYYSDSCDMGKITIGIDIFGSAFFMLTRYEEIVNKNRDEYDRFPARESLAFKEGFIERPIINEYVEILWLAIHTLWPNVKRKQRHFNILPTHDVDRPFGTAFLTTYQKIHTLAGDLIKRKNPGLFFRRSKMIFDIFSKGYIYDEDNTFDLIMDISKKNGLTSTFFFMTAVGISDNDGNYDINRVEITDLIKKIKKRGHRIGVHPSFESYTSSEVMEDSVNRLKSCLADLSIDDAIGGRQHYLRWKNPDTWRHYEHSGLKYDTTLSYADHIGFRCGTCYEYSVFDIEERKMLKLKEYPLIVMECSGLDECYMGLSHEEMCERSIKLKKRCEKYAGNFVILWHNSRFIEKAEIDTYKTIIQG</sequence>
<dbReference type="Gene3D" id="3.20.20.370">
    <property type="entry name" value="Glycoside hydrolase/deacetylase"/>
    <property type="match status" value="1"/>
</dbReference>
<gene>
    <name evidence="2" type="ORF">SAMN02745671_02257</name>
</gene>
<organism evidence="2 3">
    <name type="scientific">Anaerovibrio lipolyticus DSM 3074</name>
    <dbReference type="NCBI Taxonomy" id="1120997"/>
    <lineage>
        <taxon>Bacteria</taxon>
        <taxon>Bacillati</taxon>
        <taxon>Bacillota</taxon>
        <taxon>Negativicutes</taxon>
        <taxon>Selenomonadales</taxon>
        <taxon>Selenomonadaceae</taxon>
        <taxon>Anaerovibrio</taxon>
    </lineage>
</organism>
<proteinExistence type="predicted"/>
<accession>A0A1M6FFL6</accession>
<dbReference type="Proteomes" id="UP000191240">
    <property type="component" value="Unassembled WGS sequence"/>
</dbReference>
<reference evidence="2 3" key="1">
    <citation type="submission" date="2016-11" db="EMBL/GenBank/DDBJ databases">
        <authorList>
            <person name="Jaros S."/>
            <person name="Januszkiewicz K."/>
            <person name="Wedrychowicz H."/>
        </authorList>
    </citation>
    <scope>NUCLEOTIDE SEQUENCE [LARGE SCALE GENOMIC DNA]</scope>
    <source>
        <strain evidence="2 3">DSM 3074</strain>
    </source>
</reference>
<evidence type="ECO:0000313" key="2">
    <source>
        <dbReference type="EMBL" id="SHI96455.1"/>
    </source>
</evidence>
<dbReference type="InterPro" id="IPR011330">
    <property type="entry name" value="Glyco_hydro/deAcase_b/a-brl"/>
</dbReference>
<evidence type="ECO:0000259" key="1">
    <source>
        <dbReference type="Pfam" id="PF23019"/>
    </source>
</evidence>
<protein>
    <submittedName>
        <fullName evidence="2">Peptidoglycan/xylan/chitin deacetylase, PgdA/CDA1 family</fullName>
    </submittedName>
</protein>
<name>A0A1M6FFL6_9FIRM</name>
<dbReference type="GO" id="GO:0005975">
    <property type="term" value="P:carbohydrate metabolic process"/>
    <property type="evidence" value="ECO:0007669"/>
    <property type="project" value="InterPro"/>
</dbReference>
<dbReference type="CDD" id="cd10931">
    <property type="entry name" value="CE4_u7"/>
    <property type="match status" value="1"/>
</dbReference>
<dbReference type="AlphaFoldDB" id="A0A1M6FFL6"/>